<evidence type="ECO:0000313" key="1">
    <source>
        <dbReference type="EMBL" id="NEU71835.1"/>
    </source>
</evidence>
<keyword evidence="2" id="KW-1185">Reference proteome</keyword>
<sequence>MSYHLNTTGTSRNPIGSICPLDTVIQVGFGTAKIIKNGKTYYDGEIEVCEPKTLAEFEKIAQKEPGNWKLVMEAPLWDATWERHSDNKWVCIKAGQGFS</sequence>
<accession>A0A846H3P6</accession>
<reference evidence="1 2" key="1">
    <citation type="journal article" date="2015" name="Genome Announc.">
        <title>Draft Genome Sequence of Cyanobacterium Hassallia byssoidea Strain VB512170, Isolated from Monuments in India.</title>
        <authorList>
            <person name="Singh D."/>
            <person name="Chandrababunaidu M.M."/>
            <person name="Panda A."/>
            <person name="Sen D."/>
            <person name="Bhattacharyya S."/>
            <person name="Adhikary S.P."/>
            <person name="Tripathy S."/>
        </authorList>
    </citation>
    <scope>NUCLEOTIDE SEQUENCE [LARGE SCALE GENOMIC DNA]</scope>
    <source>
        <strain evidence="1 2">VB512170</strain>
    </source>
</reference>
<dbReference type="EMBL" id="JTCM02000005">
    <property type="protein sequence ID" value="NEU71835.1"/>
    <property type="molecule type" value="Genomic_DNA"/>
</dbReference>
<dbReference type="Proteomes" id="UP000031549">
    <property type="component" value="Unassembled WGS sequence"/>
</dbReference>
<organism evidence="1 2">
    <name type="scientific">Hassallia byssoidea VB512170</name>
    <dbReference type="NCBI Taxonomy" id="1304833"/>
    <lineage>
        <taxon>Bacteria</taxon>
        <taxon>Bacillati</taxon>
        <taxon>Cyanobacteriota</taxon>
        <taxon>Cyanophyceae</taxon>
        <taxon>Nostocales</taxon>
        <taxon>Tolypothrichaceae</taxon>
        <taxon>Hassallia</taxon>
    </lineage>
</organism>
<dbReference type="AlphaFoldDB" id="A0A846H3P6"/>
<comment type="caution">
    <text evidence="1">The sequence shown here is derived from an EMBL/GenBank/DDBJ whole genome shotgun (WGS) entry which is preliminary data.</text>
</comment>
<dbReference type="RefSeq" id="WP_039738403.1">
    <property type="nucleotide sequence ID" value="NZ_JTCM02000005.1"/>
</dbReference>
<name>A0A846H3P6_9CYAN</name>
<protein>
    <submittedName>
        <fullName evidence="1">Uncharacterized protein</fullName>
    </submittedName>
</protein>
<evidence type="ECO:0000313" key="2">
    <source>
        <dbReference type="Proteomes" id="UP000031549"/>
    </source>
</evidence>
<gene>
    <name evidence="1" type="ORF">PI95_004400</name>
</gene>
<proteinExistence type="predicted"/>